<dbReference type="AlphaFoldDB" id="A0A975Y2U2"/>
<gene>
    <name evidence="2" type="ORF">B6N60_00122</name>
</gene>
<dbReference type="Proteomes" id="UP000683511">
    <property type="component" value="Chromosome"/>
</dbReference>
<protein>
    <submittedName>
        <fullName evidence="2">Uncharacterized protein</fullName>
    </submittedName>
</protein>
<dbReference type="KEGG" id="rsin:B6N60_00122"/>
<reference evidence="2" key="1">
    <citation type="submission" date="2017-04" db="EMBL/GenBank/DDBJ databases">
        <title>Genome deletions in a multicellular cyanobacterial endosymbiont for morphological adaptation in marine diatoms.</title>
        <authorList>
            <person name="Wang Y."/>
            <person name="Gao H."/>
            <person name="Li R."/>
            <person name="Xu X."/>
        </authorList>
    </citation>
    <scope>NUCLEOTIDE SEQUENCE</scope>
    <source>
        <strain evidence="2">FACHB 800</strain>
    </source>
</reference>
<accession>A0A975Y2U2</accession>
<name>A0A975Y2U2_9NOST</name>
<keyword evidence="3" id="KW-1185">Reference proteome</keyword>
<evidence type="ECO:0000313" key="2">
    <source>
        <dbReference type="EMBL" id="QXE21448.1"/>
    </source>
</evidence>
<sequence length="47" mass="4925">MAAAAVIAVMKADGQKIRLSKTALMVVIPIIVPIILTLAYAALRGTF</sequence>
<evidence type="ECO:0000313" key="3">
    <source>
        <dbReference type="Proteomes" id="UP000683511"/>
    </source>
</evidence>
<keyword evidence="1" id="KW-0472">Membrane</keyword>
<proteinExistence type="predicted"/>
<keyword evidence="1" id="KW-1133">Transmembrane helix</keyword>
<evidence type="ECO:0000256" key="1">
    <source>
        <dbReference type="SAM" id="Phobius"/>
    </source>
</evidence>
<dbReference type="EMBL" id="CP021056">
    <property type="protein sequence ID" value="QXE21448.1"/>
    <property type="molecule type" value="Genomic_DNA"/>
</dbReference>
<organism evidence="2 3">
    <name type="scientific">Richelia sinica FACHB-800</name>
    <dbReference type="NCBI Taxonomy" id="1357546"/>
    <lineage>
        <taxon>Bacteria</taxon>
        <taxon>Bacillati</taxon>
        <taxon>Cyanobacteriota</taxon>
        <taxon>Cyanophyceae</taxon>
        <taxon>Nostocales</taxon>
        <taxon>Nostocaceae</taxon>
        <taxon>Richelia</taxon>
    </lineage>
</organism>
<keyword evidence="1" id="KW-0812">Transmembrane</keyword>
<feature type="transmembrane region" description="Helical" evidence="1">
    <location>
        <begin position="24"/>
        <end position="43"/>
    </location>
</feature>